<feature type="chain" id="PRO_5026944190" evidence="2">
    <location>
        <begin position="23"/>
        <end position="60"/>
    </location>
</feature>
<evidence type="ECO:0000256" key="1">
    <source>
        <dbReference type="SAM" id="Phobius"/>
    </source>
</evidence>
<keyword evidence="1" id="KW-1133">Transmembrane helix</keyword>
<reference evidence="3" key="1">
    <citation type="submission" date="2020-01" db="EMBL/GenBank/DDBJ databases">
        <title>The Celery Genome Sequence Reveals Sequential Paleo-tetraploidization, Resistance Gene Elimination, Karyotype Evolution, and Functional Innovation in Apiales.</title>
        <authorList>
            <person name="Song X."/>
        </authorList>
    </citation>
    <scope>NUCLEOTIDE SEQUENCE</scope>
    <source>
        <tissue evidence="3">Leaf</tissue>
    </source>
</reference>
<dbReference type="PANTHER" id="PTHR33659:SF12">
    <property type="match status" value="1"/>
</dbReference>
<dbReference type="EMBL" id="WRXP01001216">
    <property type="protein sequence ID" value="KAF1002413.1"/>
    <property type="molecule type" value="Genomic_DNA"/>
</dbReference>
<evidence type="ECO:0000256" key="2">
    <source>
        <dbReference type="SAM" id="SignalP"/>
    </source>
</evidence>
<comment type="caution">
    <text evidence="3">The sequence shown here is derived from an EMBL/GenBank/DDBJ whole genome shotgun (WGS) entry which is preliminary data.</text>
</comment>
<accession>A0A6L5BAN6</accession>
<proteinExistence type="predicted"/>
<keyword evidence="2" id="KW-0732">Signal</keyword>
<keyword evidence="4" id="KW-1185">Reference proteome</keyword>
<evidence type="ECO:0000313" key="4">
    <source>
        <dbReference type="Proteomes" id="UP000593563"/>
    </source>
</evidence>
<feature type="transmembrane region" description="Helical" evidence="1">
    <location>
        <begin position="38"/>
        <end position="58"/>
    </location>
</feature>
<dbReference type="PANTHER" id="PTHR33659">
    <property type="entry name" value="PROTEIN, PUTATIVE-RELATED-RELATED"/>
    <property type="match status" value="1"/>
</dbReference>
<sequence length="60" mass="6240">MAQQMMNMLFVVLAVIVAVASAQEMAPAPSPDVGSGFSLPVSSAFVGTSLLFSLVALFRH</sequence>
<evidence type="ECO:0000313" key="3">
    <source>
        <dbReference type="EMBL" id="KAF1002413.1"/>
    </source>
</evidence>
<keyword evidence="1" id="KW-0812">Transmembrane</keyword>
<dbReference type="AlphaFoldDB" id="A0A6L5BAN6"/>
<dbReference type="Proteomes" id="UP000593563">
    <property type="component" value="Unassembled WGS sequence"/>
</dbReference>
<organism evidence="3 4">
    <name type="scientific">Apium graveolens</name>
    <name type="common">Celery</name>
    <dbReference type="NCBI Taxonomy" id="4045"/>
    <lineage>
        <taxon>Eukaryota</taxon>
        <taxon>Viridiplantae</taxon>
        <taxon>Streptophyta</taxon>
        <taxon>Embryophyta</taxon>
        <taxon>Tracheophyta</taxon>
        <taxon>Spermatophyta</taxon>
        <taxon>Magnoliopsida</taxon>
        <taxon>eudicotyledons</taxon>
        <taxon>Gunneridae</taxon>
        <taxon>Pentapetalae</taxon>
        <taxon>asterids</taxon>
        <taxon>campanulids</taxon>
        <taxon>Apiales</taxon>
        <taxon>Apiaceae</taxon>
        <taxon>Apioideae</taxon>
        <taxon>apioid superclade</taxon>
        <taxon>Apieae</taxon>
        <taxon>Apium</taxon>
    </lineage>
</organism>
<feature type="signal peptide" evidence="2">
    <location>
        <begin position="1"/>
        <end position="22"/>
    </location>
</feature>
<gene>
    <name evidence="3" type="ORF">AG4045_015298</name>
</gene>
<keyword evidence="1" id="KW-0472">Membrane</keyword>
<protein>
    <submittedName>
        <fullName evidence="3">Uncharacterized protein</fullName>
    </submittedName>
</protein>
<name>A0A6L5BAN6_APIGR</name>